<dbReference type="AlphaFoldDB" id="A0A1J5GMM8"/>
<dbReference type="EMBL" id="MNYY01000078">
    <property type="protein sequence ID" value="OIP70810.1"/>
    <property type="molecule type" value="Genomic_DNA"/>
</dbReference>
<dbReference type="GO" id="GO:0004016">
    <property type="term" value="F:adenylate cyclase activity"/>
    <property type="evidence" value="ECO:0007669"/>
    <property type="project" value="UniProtKB-UniRule"/>
</dbReference>
<dbReference type="InterPro" id="IPR036888">
    <property type="entry name" value="DNA_integrity_DisA_N_sf"/>
</dbReference>
<dbReference type="InterPro" id="IPR003390">
    <property type="entry name" value="DNA_integrity_scan_DisA_N"/>
</dbReference>
<comment type="caution">
    <text evidence="12">The sequence shown here is derived from an EMBL/GenBank/DDBJ whole genome shotgun (WGS) entry which is preliminary data.</text>
</comment>
<dbReference type="PROSITE" id="PS51794">
    <property type="entry name" value="DAC"/>
    <property type="match status" value="1"/>
</dbReference>
<comment type="catalytic activity">
    <reaction evidence="1 10">
        <text>2 ATP = 3',3'-c-di-AMP + 2 diphosphate</text>
        <dbReference type="Rhea" id="RHEA:35655"/>
        <dbReference type="ChEBI" id="CHEBI:30616"/>
        <dbReference type="ChEBI" id="CHEBI:33019"/>
        <dbReference type="ChEBI" id="CHEBI:71500"/>
        <dbReference type="EC" id="2.7.7.85"/>
    </reaction>
</comment>
<evidence type="ECO:0000256" key="1">
    <source>
        <dbReference type="ARBA" id="ARBA00000877"/>
    </source>
</evidence>
<dbReference type="InterPro" id="IPR050338">
    <property type="entry name" value="DisA"/>
</dbReference>
<keyword evidence="6 10" id="KW-0547">Nucleotide-binding</keyword>
<dbReference type="Pfam" id="PF19293">
    <property type="entry name" value="CdaA_N"/>
    <property type="match status" value="1"/>
</dbReference>
<dbReference type="STRING" id="1805029.AUK42_03940"/>
<evidence type="ECO:0000256" key="6">
    <source>
        <dbReference type="ARBA" id="ARBA00022741"/>
    </source>
</evidence>
<comment type="function">
    <text evidence="10">Catalyzes the condensation of 2 ATP molecules into cyclic di-AMP (c-di-AMP), a second messenger used to regulate differing processes in different bacteria.</text>
</comment>
<keyword evidence="3 10" id="KW-0808">Transferase</keyword>
<dbReference type="PANTHER" id="PTHR34185:SF1">
    <property type="entry name" value="DIADENYLATE CYCLASE"/>
    <property type="match status" value="1"/>
</dbReference>
<dbReference type="InterPro" id="IPR014046">
    <property type="entry name" value="C-di-AMP_synthase"/>
</dbReference>
<dbReference type="Pfam" id="PF02457">
    <property type="entry name" value="DAC"/>
    <property type="match status" value="1"/>
</dbReference>
<evidence type="ECO:0000259" key="11">
    <source>
        <dbReference type="PROSITE" id="PS51794"/>
    </source>
</evidence>
<dbReference type="InterPro" id="IPR045585">
    <property type="entry name" value="CdaA_N"/>
</dbReference>
<organism evidence="12 13">
    <name type="scientific">Candidatus Infernicultor aquiphilus</name>
    <dbReference type="NCBI Taxonomy" id="1805029"/>
    <lineage>
        <taxon>Bacteria</taxon>
        <taxon>Pseudomonadati</taxon>
        <taxon>Atribacterota</taxon>
        <taxon>Candidatus Phoenicimicrobiia</taxon>
        <taxon>Candidatus Pheonicimicrobiales</taxon>
        <taxon>Candidatus Phoenicimicrobiaceae</taxon>
        <taxon>Candidatus Infernicultor</taxon>
    </lineage>
</organism>
<keyword evidence="2 10" id="KW-1003">Cell membrane</keyword>
<reference evidence="12 13" key="1">
    <citation type="journal article" date="2016" name="Environ. Microbiol.">
        <title>Genomic resolution of a cold subsurface aquifer community provides metabolic insights for novel microbes adapted to high CO concentrations.</title>
        <authorList>
            <person name="Probst A.J."/>
            <person name="Castelle C.J."/>
            <person name="Singh A."/>
            <person name="Brown C.T."/>
            <person name="Anantharaman K."/>
            <person name="Sharon I."/>
            <person name="Hug L.A."/>
            <person name="Burstein D."/>
            <person name="Emerson J.B."/>
            <person name="Thomas B.C."/>
            <person name="Banfield J.F."/>
        </authorList>
    </citation>
    <scope>NUCLEOTIDE SEQUENCE [LARGE SCALE GENOMIC DNA]</scope>
    <source>
        <strain evidence="12">CG2_30_33_13</strain>
    </source>
</reference>
<proteinExistence type="inferred from homology"/>
<evidence type="ECO:0000256" key="3">
    <source>
        <dbReference type="ARBA" id="ARBA00022679"/>
    </source>
</evidence>
<keyword evidence="4 10" id="KW-0812">Transmembrane</keyword>
<comment type="similarity">
    <text evidence="10">Belongs to the adenylate cyclase family. DacA/CdaA subfamily.</text>
</comment>
<evidence type="ECO:0000256" key="7">
    <source>
        <dbReference type="ARBA" id="ARBA00022840"/>
    </source>
</evidence>
<feature type="transmembrane region" description="Helical" evidence="10">
    <location>
        <begin position="68"/>
        <end position="85"/>
    </location>
</feature>
<dbReference type="InterPro" id="IPR034701">
    <property type="entry name" value="CdaA"/>
</dbReference>
<dbReference type="GO" id="GO:0005524">
    <property type="term" value="F:ATP binding"/>
    <property type="evidence" value="ECO:0007669"/>
    <property type="project" value="UniProtKB-UniRule"/>
</dbReference>
<evidence type="ECO:0000256" key="9">
    <source>
        <dbReference type="ARBA" id="ARBA00023136"/>
    </source>
</evidence>
<accession>A0A1J5GMM8</accession>
<evidence type="ECO:0000313" key="12">
    <source>
        <dbReference type="EMBL" id="OIP70810.1"/>
    </source>
</evidence>
<evidence type="ECO:0000256" key="10">
    <source>
        <dbReference type="HAMAP-Rule" id="MF_01499"/>
    </source>
</evidence>
<evidence type="ECO:0000256" key="5">
    <source>
        <dbReference type="ARBA" id="ARBA00022695"/>
    </source>
</evidence>
<dbReference type="HAMAP" id="MF_01499">
    <property type="entry name" value="DacA"/>
    <property type="match status" value="1"/>
</dbReference>
<evidence type="ECO:0000256" key="2">
    <source>
        <dbReference type="ARBA" id="ARBA00022475"/>
    </source>
</evidence>
<keyword evidence="7 10" id="KW-0067">ATP-binding</keyword>
<feature type="domain" description="DAC" evidence="11">
    <location>
        <begin position="82"/>
        <end position="245"/>
    </location>
</feature>
<evidence type="ECO:0000313" key="13">
    <source>
        <dbReference type="Proteomes" id="UP000182763"/>
    </source>
</evidence>
<keyword evidence="8 10" id="KW-1133">Transmembrane helix</keyword>
<comment type="caution">
    <text evidence="10">Lacks conserved residue(s) required for the propagation of feature annotation.</text>
</comment>
<dbReference type="FunFam" id="3.40.1700.10:FF:000002">
    <property type="entry name" value="Diadenylate cyclase"/>
    <property type="match status" value="1"/>
</dbReference>
<dbReference type="SUPFAM" id="SSF143597">
    <property type="entry name" value="YojJ-like"/>
    <property type="match status" value="1"/>
</dbReference>
<dbReference type="PIRSF" id="PIRSF004793">
    <property type="entry name" value="UCP004793"/>
    <property type="match status" value="1"/>
</dbReference>
<protein>
    <recommendedName>
        <fullName evidence="10">Diadenylate cyclase</fullName>
        <shortName evidence="10">DAC</shortName>
        <ecNumber evidence="10">2.7.7.85</ecNumber>
    </recommendedName>
    <alternativeName>
        <fullName evidence="10">Cyclic-di-AMP synthase</fullName>
        <shortName evidence="10">c-di-AMP synthase</shortName>
    </alternativeName>
</protein>
<dbReference type="Gene3D" id="3.40.1700.10">
    <property type="entry name" value="DNA integrity scanning protein, DisA, N-terminal domain"/>
    <property type="match status" value="1"/>
</dbReference>
<dbReference type="PANTHER" id="PTHR34185">
    <property type="entry name" value="DIADENYLATE CYCLASE"/>
    <property type="match status" value="1"/>
</dbReference>
<gene>
    <name evidence="10" type="primary">dacA</name>
    <name evidence="12" type="ORF">AUK42_03940</name>
</gene>
<evidence type="ECO:0000256" key="4">
    <source>
        <dbReference type="ARBA" id="ARBA00022692"/>
    </source>
</evidence>
<feature type="transmembrane region" description="Helical" evidence="10">
    <location>
        <begin position="12"/>
        <end position="32"/>
    </location>
</feature>
<dbReference type="NCBIfam" id="TIGR00159">
    <property type="entry name" value="diadenylate cyclase CdaA"/>
    <property type="match status" value="1"/>
</dbReference>
<dbReference type="Proteomes" id="UP000182763">
    <property type="component" value="Unassembled WGS sequence"/>
</dbReference>
<dbReference type="EC" id="2.7.7.85" evidence="10"/>
<keyword evidence="9 10" id="KW-0472">Membrane</keyword>
<comment type="subunit">
    <text evidence="10">Probably a homodimer.</text>
</comment>
<name>A0A1J5GMM8_9BACT</name>
<dbReference type="GO" id="GO:0106408">
    <property type="term" value="F:diadenylate cyclase activity"/>
    <property type="evidence" value="ECO:0007669"/>
    <property type="project" value="UniProtKB-EC"/>
</dbReference>
<dbReference type="GO" id="GO:0006171">
    <property type="term" value="P:cAMP biosynthetic process"/>
    <property type="evidence" value="ECO:0007669"/>
    <property type="project" value="InterPro"/>
</dbReference>
<keyword evidence="5 10" id="KW-0548">Nucleotidyltransferase</keyword>
<sequence length="274" mass="30696">MKEDQVSISFHLLDIIDILVIAFVLYHIILLIKDTPALQLIKGLIVLFIASFVADQLGFRAINWLLKGAMAMMVVALPIIFQPEIRRGLLKMGRRGFLINTSFFHKEDNKKIEQLINGLVMVIPMLSAKHKGALIVLEREIGLKDILETGIILNSEFSPELLYSIFMPDSPLHDGAVIIRGNKIIGANCILPLSERMDFSKSMGTRHRAALGLSEQSDALIIVVSEETGNVSISLDGKITRPLEPQGLKKMLAHLYQPKIVSEFTFWPKEEDNK</sequence>
<evidence type="ECO:0000256" key="8">
    <source>
        <dbReference type="ARBA" id="ARBA00022989"/>
    </source>
</evidence>